<dbReference type="SMART" id="SM00112">
    <property type="entry name" value="CA"/>
    <property type="match status" value="6"/>
</dbReference>
<feature type="domain" description="Cadherin" evidence="17">
    <location>
        <begin position="461"/>
        <end position="565"/>
    </location>
</feature>
<evidence type="ECO:0000256" key="13">
    <source>
        <dbReference type="PROSITE-ProRule" id="PRU00043"/>
    </source>
</evidence>
<dbReference type="SUPFAM" id="SSF49313">
    <property type="entry name" value="Cadherin-like"/>
    <property type="match status" value="5"/>
</dbReference>
<feature type="region of interest" description="Disordered" evidence="14">
    <location>
        <begin position="751"/>
        <end position="791"/>
    </location>
</feature>
<dbReference type="InterPro" id="IPR002126">
    <property type="entry name" value="Cadherin-like_dom"/>
</dbReference>
<keyword evidence="5 16" id="KW-0732">Signal</keyword>
<feature type="chain" id="PRO_5032317704" evidence="16">
    <location>
        <begin position="17"/>
        <end position="897"/>
    </location>
</feature>
<dbReference type="GO" id="GO:0007156">
    <property type="term" value="P:homophilic cell adhesion via plasma membrane adhesion molecules"/>
    <property type="evidence" value="ECO:0007669"/>
    <property type="project" value="InterPro"/>
</dbReference>
<evidence type="ECO:0000256" key="9">
    <source>
        <dbReference type="ARBA" id="ARBA00022989"/>
    </source>
</evidence>
<dbReference type="PANTHER" id="PTHR24028">
    <property type="entry name" value="CADHERIN-87A"/>
    <property type="match status" value="1"/>
</dbReference>
<dbReference type="GO" id="GO:0005886">
    <property type="term" value="C:plasma membrane"/>
    <property type="evidence" value="ECO:0007669"/>
    <property type="project" value="UniProtKB-SubCell"/>
</dbReference>
<evidence type="ECO:0000256" key="16">
    <source>
        <dbReference type="SAM" id="SignalP"/>
    </source>
</evidence>
<comment type="subcellular location">
    <subcellularLocation>
        <location evidence="1">Cell membrane</location>
        <topology evidence="1">Single-pass type I membrane protein</topology>
    </subcellularLocation>
</comment>
<dbReference type="AlphaFoldDB" id="A0A812B7Z8"/>
<keyword evidence="8" id="KW-0130">Cell adhesion</keyword>
<name>A0A812B7Z8_ACAPH</name>
<feature type="transmembrane region" description="Helical" evidence="15">
    <location>
        <begin position="799"/>
        <end position="819"/>
    </location>
</feature>
<evidence type="ECO:0000256" key="5">
    <source>
        <dbReference type="ARBA" id="ARBA00022729"/>
    </source>
</evidence>
<keyword evidence="11" id="KW-1015">Disulfide bond</keyword>
<evidence type="ECO:0000256" key="3">
    <source>
        <dbReference type="ARBA" id="ARBA00022536"/>
    </source>
</evidence>
<evidence type="ECO:0000256" key="10">
    <source>
        <dbReference type="ARBA" id="ARBA00023136"/>
    </source>
</evidence>
<evidence type="ECO:0000256" key="12">
    <source>
        <dbReference type="ARBA" id="ARBA00023180"/>
    </source>
</evidence>
<feature type="transmembrane region" description="Helical" evidence="15">
    <location>
        <begin position="825"/>
        <end position="845"/>
    </location>
</feature>
<evidence type="ECO:0000256" key="8">
    <source>
        <dbReference type="ARBA" id="ARBA00022889"/>
    </source>
</evidence>
<dbReference type="PANTHER" id="PTHR24028:SF146">
    <property type="entry name" value="CADHERIN 96CB, ISOFORM D-RELATED"/>
    <property type="match status" value="1"/>
</dbReference>
<accession>A0A812B7Z8</accession>
<organism evidence="18 19">
    <name type="scientific">Acanthosepion pharaonis</name>
    <name type="common">Pharaoh cuttlefish</name>
    <name type="synonym">Sepia pharaonis</name>
    <dbReference type="NCBI Taxonomy" id="158019"/>
    <lineage>
        <taxon>Eukaryota</taxon>
        <taxon>Metazoa</taxon>
        <taxon>Spiralia</taxon>
        <taxon>Lophotrochozoa</taxon>
        <taxon>Mollusca</taxon>
        <taxon>Cephalopoda</taxon>
        <taxon>Coleoidea</taxon>
        <taxon>Decapodiformes</taxon>
        <taxon>Sepiida</taxon>
        <taxon>Sepiina</taxon>
        <taxon>Sepiidae</taxon>
        <taxon>Acanthosepion</taxon>
    </lineage>
</organism>
<evidence type="ECO:0000256" key="15">
    <source>
        <dbReference type="SAM" id="Phobius"/>
    </source>
</evidence>
<dbReference type="Proteomes" id="UP000597762">
    <property type="component" value="Unassembled WGS sequence"/>
</dbReference>
<feature type="signal peptide" evidence="16">
    <location>
        <begin position="1"/>
        <end position="16"/>
    </location>
</feature>
<keyword evidence="9 15" id="KW-1133">Transmembrane helix</keyword>
<dbReference type="PROSITE" id="PS50268">
    <property type="entry name" value="CADHERIN_2"/>
    <property type="match status" value="6"/>
</dbReference>
<dbReference type="InterPro" id="IPR020894">
    <property type="entry name" value="Cadherin_CS"/>
</dbReference>
<feature type="domain" description="Cadherin" evidence="17">
    <location>
        <begin position="587"/>
        <end position="673"/>
    </location>
</feature>
<keyword evidence="2" id="KW-1003">Cell membrane</keyword>
<feature type="domain" description="Cadherin" evidence="17">
    <location>
        <begin position="357"/>
        <end position="460"/>
    </location>
</feature>
<keyword evidence="7 13" id="KW-0106">Calcium</keyword>
<evidence type="ECO:0000256" key="7">
    <source>
        <dbReference type="ARBA" id="ARBA00022837"/>
    </source>
</evidence>
<dbReference type="Gene3D" id="2.60.40.60">
    <property type="entry name" value="Cadherins"/>
    <property type="match status" value="6"/>
</dbReference>
<sequence length="897" mass="100352">MSLSLLLTLFLPQCLCVDLTYYVEEGQNPGALVGDLAADAHLMDGISRQESNHITFSQMQSVTGSSQLFRVSESTGKLYTIQILDAETLCVRNTECFKMVDVAVRRGETFMKILEIKVVIKDINDHQPEFPNKQVTIQFSEDDSKGVRRSIPNAIDRDVGILNSQVTYQLENKVNEPFTLSVSKSVDGTSDLSLTLQERLDREVKDSYMIQVIAKDGGSPPKQSVLEVLISVTDVNDNIPVFSQNVFNVSVGSEDDGSLAITVLSAVDLDSGKNGKISYHFSSQTSDIVKTHFKLNDVTGEIFLQKKFTSGQKLTYKLYVKATDGGNPPLSSITMVLVNVINQQNNAPTIDVNLVSVSTGNTTTISEDIKVGSFIAYVKVTDHDIGKNGIISCDLQHEKFQLQKLRTNKYKVIVKNPVDRETKDHHDISIVCQDKGSPPLHSESKFSIQVMDVNDERPQFSKEIFKFSIQENQKSKISVGFINATDPDFGPGGKLTYSLITDSKHFLPFIIKDDGLISTVMSLDHEFQKTYKFKVMVKDNGIPSLNNSVNVIVEVKDENDNSPYFTFPSINPFTLDIVYYPYHTNNITVLKASDSDSQKNAFLRYEITGGNGKQLFTIDHYSGLLSFARVVTPHDAGTYDLQFVVKDSGTPVRSANTSLSLKLAVSNKTSEMLNAVYIQSDDTVHLYLLIVIVLVSVSVSVPITASVSICIIRCNDKRNAAQRSGLNPSNRCVGEQRHLMCPSYQTTSWPDVSTAPSADQDIGHSTLLTGSKRGRESEDDSKGVQKSSTRRMKLQSSDYQVFSSSFFTTFIYFSLFPPLIVFSSFLTFLLIFSSSLFTFYLLFLICFHSLNFLDIFPLVFHFSLTICLLLLHHYSFPFFFFFTFLPSFFPFLFFFYL</sequence>
<feature type="transmembrane region" description="Helical" evidence="15">
    <location>
        <begin position="878"/>
        <end position="896"/>
    </location>
</feature>
<feature type="transmembrane region" description="Helical" evidence="15">
    <location>
        <begin position="686"/>
        <end position="712"/>
    </location>
</feature>
<feature type="domain" description="Cadherin" evidence="17">
    <location>
        <begin position="131"/>
        <end position="242"/>
    </location>
</feature>
<feature type="domain" description="Cadherin" evidence="17">
    <location>
        <begin position="243"/>
        <end position="350"/>
    </location>
</feature>
<dbReference type="Pfam" id="PF08266">
    <property type="entry name" value="Cadherin_2"/>
    <property type="match status" value="1"/>
</dbReference>
<dbReference type="FunFam" id="2.60.40.60:FF:000037">
    <property type="entry name" value="FAT atypical cadherin 1"/>
    <property type="match status" value="1"/>
</dbReference>
<dbReference type="PRINTS" id="PR00205">
    <property type="entry name" value="CADHERIN"/>
</dbReference>
<evidence type="ECO:0000256" key="2">
    <source>
        <dbReference type="ARBA" id="ARBA00022475"/>
    </source>
</evidence>
<keyword evidence="6" id="KW-0677">Repeat</keyword>
<protein>
    <submittedName>
        <fullName evidence="18">PCDHD1</fullName>
    </submittedName>
</protein>
<keyword evidence="12" id="KW-0325">Glycoprotein</keyword>
<keyword evidence="10 15" id="KW-0472">Membrane</keyword>
<proteinExistence type="predicted"/>
<reference evidence="18" key="1">
    <citation type="submission" date="2021-01" db="EMBL/GenBank/DDBJ databases">
        <authorList>
            <person name="Li R."/>
            <person name="Bekaert M."/>
        </authorList>
    </citation>
    <scope>NUCLEOTIDE SEQUENCE</scope>
    <source>
        <strain evidence="18">Farmed</strain>
    </source>
</reference>
<dbReference type="OrthoDB" id="6252479at2759"/>
<keyword evidence="3" id="KW-0245">EGF-like domain</keyword>
<dbReference type="GO" id="GO:0005509">
    <property type="term" value="F:calcium ion binding"/>
    <property type="evidence" value="ECO:0007669"/>
    <property type="project" value="UniProtKB-UniRule"/>
</dbReference>
<evidence type="ECO:0000256" key="6">
    <source>
        <dbReference type="ARBA" id="ARBA00022737"/>
    </source>
</evidence>
<dbReference type="FunFam" id="2.60.40.60:FF:000007">
    <property type="entry name" value="Protocadherin alpha 2"/>
    <property type="match status" value="1"/>
</dbReference>
<dbReference type="PROSITE" id="PS00232">
    <property type="entry name" value="CADHERIN_1"/>
    <property type="match status" value="2"/>
</dbReference>
<dbReference type="InterPro" id="IPR050174">
    <property type="entry name" value="Protocadherin/Cadherin-CA"/>
</dbReference>
<dbReference type="Pfam" id="PF00028">
    <property type="entry name" value="Cadherin"/>
    <property type="match status" value="5"/>
</dbReference>
<gene>
    <name evidence="18" type="ORF">SPHA_10891</name>
</gene>
<feature type="transmembrane region" description="Helical" evidence="15">
    <location>
        <begin position="852"/>
        <end position="872"/>
    </location>
</feature>
<evidence type="ECO:0000259" key="17">
    <source>
        <dbReference type="PROSITE" id="PS50268"/>
    </source>
</evidence>
<dbReference type="InterPro" id="IPR015919">
    <property type="entry name" value="Cadherin-like_sf"/>
</dbReference>
<keyword evidence="4 15" id="KW-0812">Transmembrane</keyword>
<dbReference type="FunFam" id="2.60.40.60:FF:000092">
    <property type="entry name" value="Protocadherin 8"/>
    <property type="match status" value="1"/>
</dbReference>
<evidence type="ECO:0000256" key="14">
    <source>
        <dbReference type="SAM" id="MobiDB-lite"/>
    </source>
</evidence>
<dbReference type="InterPro" id="IPR013164">
    <property type="entry name" value="Cadherin_N"/>
</dbReference>
<evidence type="ECO:0000256" key="4">
    <source>
        <dbReference type="ARBA" id="ARBA00022692"/>
    </source>
</evidence>
<keyword evidence="19" id="KW-1185">Reference proteome</keyword>
<dbReference type="CDD" id="cd11304">
    <property type="entry name" value="Cadherin_repeat"/>
    <property type="match status" value="6"/>
</dbReference>
<dbReference type="FunFam" id="2.60.40.60:FF:000002">
    <property type="entry name" value="Protocadherin alpha 2"/>
    <property type="match status" value="1"/>
</dbReference>
<evidence type="ECO:0000313" key="19">
    <source>
        <dbReference type="Proteomes" id="UP000597762"/>
    </source>
</evidence>
<evidence type="ECO:0000313" key="18">
    <source>
        <dbReference type="EMBL" id="CAE1170013.1"/>
    </source>
</evidence>
<evidence type="ECO:0000256" key="1">
    <source>
        <dbReference type="ARBA" id="ARBA00004251"/>
    </source>
</evidence>
<feature type="compositionally biased region" description="Basic and acidic residues" evidence="14">
    <location>
        <begin position="773"/>
        <end position="783"/>
    </location>
</feature>
<dbReference type="EMBL" id="CAHIKZ030000356">
    <property type="protein sequence ID" value="CAE1170013.1"/>
    <property type="molecule type" value="Genomic_DNA"/>
</dbReference>
<evidence type="ECO:0000256" key="11">
    <source>
        <dbReference type="ARBA" id="ARBA00023157"/>
    </source>
</evidence>
<feature type="domain" description="Cadherin" evidence="17">
    <location>
        <begin position="23"/>
        <end position="130"/>
    </location>
</feature>
<comment type="caution">
    <text evidence="18">The sequence shown here is derived from an EMBL/GenBank/DDBJ whole genome shotgun (WGS) entry which is preliminary data.</text>
</comment>